<comment type="caution">
    <text evidence="1">The sequence shown here is derived from an EMBL/GenBank/DDBJ whole genome shotgun (WGS) entry which is preliminary data.</text>
</comment>
<sequence length="67" mass="7530">MARWTSGASITIYHHKNTYHQIHPSLGDSELDSKIEKDGVAVHRSWSRQDGMRVNAAGWACWGGYDS</sequence>
<dbReference type="EMBL" id="PGCJ01000035">
    <property type="protein sequence ID" value="PLW55237.1"/>
    <property type="molecule type" value="Genomic_DNA"/>
</dbReference>
<organism evidence="1 2">
    <name type="scientific">Puccinia coronata f. sp. avenae</name>
    <dbReference type="NCBI Taxonomy" id="200324"/>
    <lineage>
        <taxon>Eukaryota</taxon>
        <taxon>Fungi</taxon>
        <taxon>Dikarya</taxon>
        <taxon>Basidiomycota</taxon>
        <taxon>Pucciniomycotina</taxon>
        <taxon>Pucciniomycetes</taxon>
        <taxon>Pucciniales</taxon>
        <taxon>Pucciniaceae</taxon>
        <taxon>Puccinia</taxon>
    </lineage>
</organism>
<dbReference type="AlphaFoldDB" id="A0A2N5VZ35"/>
<protein>
    <submittedName>
        <fullName evidence="1">Uncharacterized protein</fullName>
    </submittedName>
</protein>
<proteinExistence type="predicted"/>
<keyword evidence="2" id="KW-1185">Reference proteome</keyword>
<accession>A0A2N5VZ35</accession>
<reference evidence="1 2" key="1">
    <citation type="submission" date="2017-11" db="EMBL/GenBank/DDBJ databases">
        <title>De novo assembly and phasing of dikaryotic genomes from two isolates of Puccinia coronata f. sp. avenae, the causal agent of oat crown rust.</title>
        <authorList>
            <person name="Miller M.E."/>
            <person name="Zhang Y."/>
            <person name="Omidvar V."/>
            <person name="Sperschneider J."/>
            <person name="Schwessinger B."/>
            <person name="Raley C."/>
            <person name="Palmer J.M."/>
            <person name="Garnica D."/>
            <person name="Upadhyaya N."/>
            <person name="Rathjen J."/>
            <person name="Taylor J.M."/>
            <person name="Park R.F."/>
            <person name="Dodds P.N."/>
            <person name="Hirsch C.D."/>
            <person name="Kianian S.F."/>
            <person name="Figueroa M."/>
        </authorList>
    </citation>
    <scope>NUCLEOTIDE SEQUENCE [LARGE SCALE GENOMIC DNA]</scope>
    <source>
        <strain evidence="1">12NC29</strain>
    </source>
</reference>
<dbReference type="Proteomes" id="UP000235388">
    <property type="component" value="Unassembled WGS sequence"/>
</dbReference>
<evidence type="ECO:0000313" key="2">
    <source>
        <dbReference type="Proteomes" id="UP000235388"/>
    </source>
</evidence>
<evidence type="ECO:0000313" key="1">
    <source>
        <dbReference type="EMBL" id="PLW55237.1"/>
    </source>
</evidence>
<gene>
    <name evidence="1" type="ORF">PCANC_03249</name>
</gene>
<name>A0A2N5VZ35_9BASI</name>